<dbReference type="KEGG" id="tet:TTHERM_000344368"/>
<organism evidence="1 2">
    <name type="scientific">Tetrahymena thermophila (strain SB210)</name>
    <dbReference type="NCBI Taxonomy" id="312017"/>
    <lineage>
        <taxon>Eukaryota</taxon>
        <taxon>Sar</taxon>
        <taxon>Alveolata</taxon>
        <taxon>Ciliophora</taxon>
        <taxon>Intramacronucleata</taxon>
        <taxon>Oligohymenophorea</taxon>
        <taxon>Hymenostomatida</taxon>
        <taxon>Tetrahymenina</taxon>
        <taxon>Tetrahymenidae</taxon>
        <taxon>Tetrahymena</taxon>
    </lineage>
</organism>
<evidence type="ECO:0000313" key="2">
    <source>
        <dbReference type="Proteomes" id="UP000009168"/>
    </source>
</evidence>
<dbReference type="AlphaFoldDB" id="W7X3E4"/>
<reference evidence="2" key="1">
    <citation type="journal article" date="2006" name="PLoS Biol.">
        <title>Macronuclear genome sequence of the ciliate Tetrahymena thermophila, a model eukaryote.</title>
        <authorList>
            <person name="Eisen J.A."/>
            <person name="Coyne R.S."/>
            <person name="Wu M."/>
            <person name="Wu D."/>
            <person name="Thiagarajan M."/>
            <person name="Wortman J.R."/>
            <person name="Badger J.H."/>
            <person name="Ren Q."/>
            <person name="Amedeo P."/>
            <person name="Jones K.M."/>
            <person name="Tallon L.J."/>
            <person name="Delcher A.L."/>
            <person name="Salzberg S.L."/>
            <person name="Silva J.C."/>
            <person name="Haas B.J."/>
            <person name="Majoros W.H."/>
            <person name="Farzad M."/>
            <person name="Carlton J.M."/>
            <person name="Smith R.K. Jr."/>
            <person name="Garg J."/>
            <person name="Pearlman R.E."/>
            <person name="Karrer K.M."/>
            <person name="Sun L."/>
            <person name="Manning G."/>
            <person name="Elde N.C."/>
            <person name="Turkewitz A.P."/>
            <person name="Asai D.J."/>
            <person name="Wilkes D.E."/>
            <person name="Wang Y."/>
            <person name="Cai H."/>
            <person name="Collins K."/>
            <person name="Stewart B.A."/>
            <person name="Lee S.R."/>
            <person name="Wilamowska K."/>
            <person name="Weinberg Z."/>
            <person name="Ruzzo W.L."/>
            <person name="Wloga D."/>
            <person name="Gaertig J."/>
            <person name="Frankel J."/>
            <person name="Tsao C.-C."/>
            <person name="Gorovsky M.A."/>
            <person name="Keeling P.J."/>
            <person name="Waller R.F."/>
            <person name="Patron N.J."/>
            <person name="Cherry J.M."/>
            <person name="Stover N.A."/>
            <person name="Krieger C.J."/>
            <person name="del Toro C."/>
            <person name="Ryder H.F."/>
            <person name="Williamson S.C."/>
            <person name="Barbeau R.A."/>
            <person name="Hamilton E.P."/>
            <person name="Orias E."/>
        </authorList>
    </citation>
    <scope>NUCLEOTIDE SEQUENCE [LARGE SCALE GENOMIC DNA]</scope>
    <source>
        <strain evidence="2">SB210</strain>
    </source>
</reference>
<proteinExistence type="predicted"/>
<accession>W7X3E4</accession>
<protein>
    <submittedName>
        <fullName evidence="1">Uncharacterized protein</fullName>
    </submittedName>
</protein>
<name>W7X3E4_TETTS</name>
<keyword evidence="2" id="KW-1185">Reference proteome</keyword>
<dbReference type="RefSeq" id="XP_012653675.1">
    <property type="nucleotide sequence ID" value="XM_012798221.1"/>
</dbReference>
<dbReference type="GeneID" id="24438526"/>
<sequence length="103" mass="12292">MQNQRFFHISAIQFLLTSKKMIFKKRKLKKNMNPPNNNSFNNKRGFTQYIQRKRSFSAQGQVSIQIIFHKIINKNKDVIGKLKNKVGLNYYNSLYFNSLKVLY</sequence>
<evidence type="ECO:0000313" key="1">
    <source>
        <dbReference type="EMBL" id="EWS73795.1"/>
    </source>
</evidence>
<dbReference type="InParanoid" id="W7X3E4"/>
<dbReference type="Proteomes" id="UP000009168">
    <property type="component" value="Unassembled WGS sequence"/>
</dbReference>
<gene>
    <name evidence="1" type="ORF">TTHERM_000344368</name>
</gene>
<dbReference type="EMBL" id="GG662654">
    <property type="protein sequence ID" value="EWS73795.1"/>
    <property type="molecule type" value="Genomic_DNA"/>
</dbReference>